<dbReference type="Proteomes" id="UP000507470">
    <property type="component" value="Unassembled WGS sequence"/>
</dbReference>
<gene>
    <name evidence="2" type="ORF">MCOR_5120</name>
</gene>
<dbReference type="OrthoDB" id="5963802at2759"/>
<sequence length="437" mass="48100">MDAGPYDNVEFPPVRPGSQTWSGPQSSTKLYGYNVGSRDRVTGTVTPTLAPVAESEGNDYNEEIAEIGEQRQLINITSSPGVQTFPSTSPGIHHPPPGFQSSSSDFQTTSPVIFQSSPMGMQSTGQIQKKDTVVNANKEVFIANTHGSTPNAVPHKSATMPNLTQQKFTPQPSPSLSRTVVEQPRSIAKRFTELDLNPRSQDVFSKTYEAKGKAFLHKNLMEEGNRIKENVWDVKGKPGEMLSYEQLLQGMLIEGEMLLLGGSWLQFSNIDFLDPTGKESIKPSIGRGRLCLTNQRLLILSADIDSDANLKNPKETEYTLEISKCTTTYFQNIPLNGVLAVELSAVVGNSQESRIVSQKPCCCCGWCSCLSIPCCMTTWEGDIPVYKTINNRTIKIGVVMPPWLTQTLIVVHLHPDIPLTTGRDFVSLLHNHAPRIH</sequence>
<dbReference type="AlphaFoldDB" id="A0A6J8AAE1"/>
<feature type="region of interest" description="Disordered" evidence="1">
    <location>
        <begin position="1"/>
        <end position="27"/>
    </location>
</feature>
<feature type="compositionally biased region" description="Polar residues" evidence="1">
    <location>
        <begin position="17"/>
        <end position="27"/>
    </location>
</feature>
<keyword evidence="3" id="KW-1185">Reference proteome</keyword>
<feature type="compositionally biased region" description="Low complexity" evidence="1">
    <location>
        <begin position="99"/>
        <end position="110"/>
    </location>
</feature>
<reference evidence="2 3" key="1">
    <citation type="submission" date="2020-06" db="EMBL/GenBank/DDBJ databases">
        <authorList>
            <person name="Li R."/>
            <person name="Bekaert M."/>
        </authorList>
    </citation>
    <scope>NUCLEOTIDE SEQUENCE [LARGE SCALE GENOMIC DNA]</scope>
    <source>
        <strain evidence="3">wild</strain>
    </source>
</reference>
<feature type="region of interest" description="Disordered" evidence="1">
    <location>
        <begin position="83"/>
        <end position="110"/>
    </location>
</feature>
<protein>
    <submittedName>
        <fullName evidence="2">Uncharacterized protein</fullName>
    </submittedName>
</protein>
<evidence type="ECO:0000313" key="3">
    <source>
        <dbReference type="Proteomes" id="UP000507470"/>
    </source>
</evidence>
<dbReference type="EMBL" id="CACVKT020000926">
    <property type="protein sequence ID" value="CAC5363852.1"/>
    <property type="molecule type" value="Genomic_DNA"/>
</dbReference>
<proteinExistence type="predicted"/>
<evidence type="ECO:0000256" key="1">
    <source>
        <dbReference type="SAM" id="MobiDB-lite"/>
    </source>
</evidence>
<accession>A0A6J8AAE1</accession>
<name>A0A6J8AAE1_MYTCO</name>
<evidence type="ECO:0000313" key="2">
    <source>
        <dbReference type="EMBL" id="CAC5363852.1"/>
    </source>
</evidence>
<organism evidence="2 3">
    <name type="scientific">Mytilus coruscus</name>
    <name type="common">Sea mussel</name>
    <dbReference type="NCBI Taxonomy" id="42192"/>
    <lineage>
        <taxon>Eukaryota</taxon>
        <taxon>Metazoa</taxon>
        <taxon>Spiralia</taxon>
        <taxon>Lophotrochozoa</taxon>
        <taxon>Mollusca</taxon>
        <taxon>Bivalvia</taxon>
        <taxon>Autobranchia</taxon>
        <taxon>Pteriomorphia</taxon>
        <taxon>Mytilida</taxon>
        <taxon>Mytiloidea</taxon>
        <taxon>Mytilidae</taxon>
        <taxon>Mytilinae</taxon>
        <taxon>Mytilus</taxon>
    </lineage>
</organism>